<gene>
    <name evidence="5" type="ORF">CVS30_10345</name>
</gene>
<feature type="domain" description="HTH lacI-type" evidence="4">
    <location>
        <begin position="3"/>
        <end position="58"/>
    </location>
</feature>
<keyword evidence="1" id="KW-0805">Transcription regulation</keyword>
<sequence length="358" mass="37285">MPVKLTEVARQAGVSLATASRVLNGSSRTPAAAIADRVRAAAEELGYVANAQAQALARSTTGLMGLVVHDIADPYFSAIAHGVQQVALDARHQVLLAGTDLTGDGGTSADAELAAVNAFISYRTDAIILAASRLIEEDPRLIKALTQYTNNGGRVVTLGTSSIPEAHVVTVANHDGAAELVGTLLGRGLKRFVILAGPHERNTARVRVEGFLERLRQDELEPIAVVQGSFNSQGGFDSTLEFLDSLGTAGASGVSPLTADGDSPLCFLAANDVMALGAMTALRSRGLRIPEDAQVAGFDDIPTLRDHFPGLTTYRLPLEDIGRMAAHLALTPLTKAPPSVTGSVVLRESAGHSTVSAD</sequence>
<dbReference type="AlphaFoldDB" id="A0A2V5IPJ2"/>
<keyword evidence="2" id="KW-0238">DNA-binding</keyword>
<proteinExistence type="predicted"/>
<evidence type="ECO:0000256" key="2">
    <source>
        <dbReference type="ARBA" id="ARBA00023125"/>
    </source>
</evidence>
<dbReference type="PROSITE" id="PS50932">
    <property type="entry name" value="HTH_LACI_2"/>
    <property type="match status" value="1"/>
</dbReference>
<dbReference type="Gene3D" id="1.10.260.40">
    <property type="entry name" value="lambda repressor-like DNA-binding domains"/>
    <property type="match status" value="1"/>
</dbReference>
<dbReference type="InterPro" id="IPR046335">
    <property type="entry name" value="LacI/GalR-like_sensor"/>
</dbReference>
<dbReference type="Gene3D" id="3.40.50.2300">
    <property type="match status" value="2"/>
</dbReference>
<dbReference type="SUPFAM" id="SSF53822">
    <property type="entry name" value="Periplasmic binding protein-like I"/>
    <property type="match status" value="1"/>
</dbReference>
<dbReference type="PANTHER" id="PTHR30146:SF153">
    <property type="entry name" value="LACTOSE OPERON REPRESSOR"/>
    <property type="match status" value="1"/>
</dbReference>
<dbReference type="GO" id="GO:0003700">
    <property type="term" value="F:DNA-binding transcription factor activity"/>
    <property type="evidence" value="ECO:0007669"/>
    <property type="project" value="TreeGrafter"/>
</dbReference>
<dbReference type="CDD" id="cd06267">
    <property type="entry name" value="PBP1_LacI_sugar_binding-like"/>
    <property type="match status" value="1"/>
</dbReference>
<reference evidence="5 6" key="1">
    <citation type="submission" date="2018-05" db="EMBL/GenBank/DDBJ databases">
        <title>Genetic diversity of glacier-inhabiting Cryobacterium bacteria in China and description of Cryobacterium mengkeensis sp. nov. and Arthrobacter glacialis sp. nov.</title>
        <authorList>
            <person name="Liu Q."/>
            <person name="Xin Y.-H."/>
        </authorList>
    </citation>
    <scope>NUCLEOTIDE SEQUENCE [LARGE SCALE GENOMIC DNA]</scope>
    <source>
        <strain evidence="5 6">B7</strain>
    </source>
</reference>
<evidence type="ECO:0000259" key="4">
    <source>
        <dbReference type="PROSITE" id="PS50932"/>
    </source>
</evidence>
<keyword evidence="6" id="KW-1185">Reference proteome</keyword>
<comment type="caution">
    <text evidence="5">The sequence shown here is derived from an EMBL/GenBank/DDBJ whole genome shotgun (WGS) entry which is preliminary data.</text>
</comment>
<name>A0A2V5IPJ2_9MICC</name>
<evidence type="ECO:0000313" key="5">
    <source>
        <dbReference type="EMBL" id="PYI38509.1"/>
    </source>
</evidence>
<protein>
    <submittedName>
        <fullName evidence="5">LacI family transcriptional regulator</fullName>
    </submittedName>
</protein>
<keyword evidence="3" id="KW-0804">Transcription</keyword>
<dbReference type="InterPro" id="IPR000843">
    <property type="entry name" value="HTH_LacI"/>
</dbReference>
<evidence type="ECO:0000256" key="1">
    <source>
        <dbReference type="ARBA" id="ARBA00023015"/>
    </source>
</evidence>
<dbReference type="InterPro" id="IPR010982">
    <property type="entry name" value="Lambda_DNA-bd_dom_sf"/>
</dbReference>
<dbReference type="GO" id="GO:0000976">
    <property type="term" value="F:transcription cis-regulatory region binding"/>
    <property type="evidence" value="ECO:0007669"/>
    <property type="project" value="TreeGrafter"/>
</dbReference>
<dbReference type="OrthoDB" id="3226810at2"/>
<evidence type="ECO:0000256" key="3">
    <source>
        <dbReference type="ARBA" id="ARBA00023163"/>
    </source>
</evidence>
<dbReference type="Pfam" id="PF13377">
    <property type="entry name" value="Peripla_BP_3"/>
    <property type="match status" value="1"/>
</dbReference>
<dbReference type="SMART" id="SM00354">
    <property type="entry name" value="HTH_LACI"/>
    <property type="match status" value="1"/>
</dbReference>
<dbReference type="SUPFAM" id="SSF47413">
    <property type="entry name" value="lambda repressor-like DNA-binding domains"/>
    <property type="match status" value="1"/>
</dbReference>
<evidence type="ECO:0000313" key="6">
    <source>
        <dbReference type="Proteomes" id="UP000247980"/>
    </source>
</evidence>
<dbReference type="EMBL" id="QJVC01000008">
    <property type="protein sequence ID" value="PYI38509.1"/>
    <property type="molecule type" value="Genomic_DNA"/>
</dbReference>
<accession>A0A2V5IPJ2</accession>
<dbReference type="PROSITE" id="PS00356">
    <property type="entry name" value="HTH_LACI_1"/>
    <property type="match status" value="1"/>
</dbReference>
<dbReference type="RefSeq" id="WP_110485256.1">
    <property type="nucleotide sequence ID" value="NZ_QJVC01000008.1"/>
</dbReference>
<organism evidence="5 6">
    <name type="scientific">Arthrobacter psychrolactophilus</name>
    <dbReference type="NCBI Taxonomy" id="92442"/>
    <lineage>
        <taxon>Bacteria</taxon>
        <taxon>Bacillati</taxon>
        <taxon>Actinomycetota</taxon>
        <taxon>Actinomycetes</taxon>
        <taxon>Micrococcales</taxon>
        <taxon>Micrococcaceae</taxon>
        <taxon>Arthrobacter</taxon>
    </lineage>
</organism>
<dbReference type="InterPro" id="IPR028082">
    <property type="entry name" value="Peripla_BP_I"/>
</dbReference>
<dbReference type="CDD" id="cd01392">
    <property type="entry name" value="HTH_LacI"/>
    <property type="match status" value="1"/>
</dbReference>
<dbReference type="PANTHER" id="PTHR30146">
    <property type="entry name" value="LACI-RELATED TRANSCRIPTIONAL REPRESSOR"/>
    <property type="match status" value="1"/>
</dbReference>
<dbReference type="Proteomes" id="UP000247980">
    <property type="component" value="Unassembled WGS sequence"/>
</dbReference>
<dbReference type="Pfam" id="PF00356">
    <property type="entry name" value="LacI"/>
    <property type="match status" value="1"/>
</dbReference>